<keyword evidence="4 8" id="KW-1133">Transmembrane helix</keyword>
<evidence type="ECO:0000256" key="4">
    <source>
        <dbReference type="ARBA" id="ARBA00022989"/>
    </source>
</evidence>
<dbReference type="GO" id="GO:0016020">
    <property type="term" value="C:membrane"/>
    <property type="evidence" value="ECO:0007669"/>
    <property type="project" value="UniProtKB-SubCell"/>
</dbReference>
<comment type="subcellular location">
    <subcellularLocation>
        <location evidence="1">Membrane</location>
        <topology evidence="1">Single-pass type I membrane protein</topology>
    </subcellularLocation>
</comment>
<dbReference type="Proteomes" id="UP000759131">
    <property type="component" value="Unassembled WGS sequence"/>
</dbReference>
<evidence type="ECO:0000256" key="8">
    <source>
        <dbReference type="SAM" id="Phobius"/>
    </source>
</evidence>
<evidence type="ECO:0000313" key="11">
    <source>
        <dbReference type="EMBL" id="CAD7625565.1"/>
    </source>
</evidence>
<dbReference type="CDD" id="cd06352">
    <property type="entry name" value="PBP1_NPR_GC-like"/>
    <property type="match status" value="1"/>
</dbReference>
<organism evidence="11">
    <name type="scientific">Medioppia subpectinata</name>
    <dbReference type="NCBI Taxonomy" id="1979941"/>
    <lineage>
        <taxon>Eukaryota</taxon>
        <taxon>Metazoa</taxon>
        <taxon>Ecdysozoa</taxon>
        <taxon>Arthropoda</taxon>
        <taxon>Chelicerata</taxon>
        <taxon>Arachnida</taxon>
        <taxon>Acari</taxon>
        <taxon>Acariformes</taxon>
        <taxon>Sarcoptiformes</taxon>
        <taxon>Oribatida</taxon>
        <taxon>Brachypylina</taxon>
        <taxon>Oppioidea</taxon>
        <taxon>Oppiidae</taxon>
        <taxon>Medioppia</taxon>
    </lineage>
</organism>
<dbReference type="EMBL" id="OC857730">
    <property type="protein sequence ID" value="CAD7625565.1"/>
    <property type="molecule type" value="Genomic_DNA"/>
</dbReference>
<dbReference type="InterPro" id="IPR052612">
    <property type="entry name" value="ANP_Clearance_Receptor"/>
</dbReference>
<evidence type="ECO:0000256" key="7">
    <source>
        <dbReference type="ARBA" id="ARBA00023180"/>
    </source>
</evidence>
<dbReference type="PRINTS" id="PR00255">
    <property type="entry name" value="NATPEPTIDER"/>
</dbReference>
<keyword evidence="6" id="KW-0675">Receptor</keyword>
<evidence type="ECO:0000313" key="12">
    <source>
        <dbReference type="Proteomes" id="UP000759131"/>
    </source>
</evidence>
<dbReference type="PANTHER" id="PTHR44755">
    <property type="entry name" value="NATRIURETIC PEPTIDE RECEPTOR 3-RELATED"/>
    <property type="match status" value="1"/>
</dbReference>
<keyword evidence="7" id="KW-0325">Glycoprotein</keyword>
<keyword evidence="12" id="KW-1185">Reference proteome</keyword>
<proteinExistence type="predicted"/>
<gene>
    <name evidence="11" type="ORF">OSB1V03_LOCUS5999</name>
</gene>
<name>A0A7R9KNT3_9ACAR</name>
<dbReference type="GO" id="GO:0007165">
    <property type="term" value="P:signal transduction"/>
    <property type="evidence" value="ECO:0007669"/>
    <property type="project" value="TreeGrafter"/>
</dbReference>
<dbReference type="InterPro" id="IPR001828">
    <property type="entry name" value="ANF_lig-bd_rcpt"/>
</dbReference>
<feature type="chain" id="PRO_5035679947" description="Receptor ligand binding region domain-containing protein" evidence="9">
    <location>
        <begin position="20"/>
        <end position="546"/>
    </location>
</feature>
<evidence type="ECO:0000256" key="9">
    <source>
        <dbReference type="SAM" id="SignalP"/>
    </source>
</evidence>
<dbReference type="SUPFAM" id="SSF53822">
    <property type="entry name" value="Periplasmic binding protein-like I"/>
    <property type="match status" value="1"/>
</dbReference>
<evidence type="ECO:0000256" key="2">
    <source>
        <dbReference type="ARBA" id="ARBA00022692"/>
    </source>
</evidence>
<keyword evidence="2 8" id="KW-0812">Transmembrane</keyword>
<keyword evidence="3 9" id="KW-0732">Signal</keyword>
<evidence type="ECO:0000256" key="5">
    <source>
        <dbReference type="ARBA" id="ARBA00023136"/>
    </source>
</evidence>
<evidence type="ECO:0000256" key="3">
    <source>
        <dbReference type="ARBA" id="ARBA00022729"/>
    </source>
</evidence>
<protein>
    <recommendedName>
        <fullName evidence="10">Receptor ligand binding region domain-containing protein</fullName>
    </recommendedName>
</protein>
<sequence length="546" mass="61374">MSGQLLFSASILTVGLLLAGNHFTATLSDTTPNVTLFPPRRAARLTLSDTTPNVTLFPPRRTTDLIVSDVNDVTIFLIMAQQAELPVFYEVVKPALSLAIDRARILYPNLRFHLVARKDENPCVHNVAGALAAEEFYLRKVDVIVGPACSLALDPVARMASYWNIPIFTGGGIGVEFAKKQTYTSLTRMAFSLDRVSHFLVKVIRENDWHHVSLIVDETEMSNTLIKVSLQAVFKEIEFGHEINLDIQTFTRRDNSTVNYQKILKQSARAARVFILISTGELVRHLLLEAYELGMNNGEYAFFGVELVKSTGTSGDFSWYQSGDKRNKQAREMYESLMMVMVRVPTSPEYATFTHKVTQMAVDEFGGKTIIEQVNPIVAAFYDCILMYAWAYNKTLAVGGDPRDGRTLARRLWDNTFKDGLTGDISINENGDREADYTLNDLDPETGIMRPVATYYGARRLYEKIQGFEVVWPGGKKTAPPDVPYCGFTGDAPHCVVKDPFPIWATILIIFFCITIIGFIVTFFVSKKMKYEADLADLWWKVCYDG</sequence>
<feature type="signal peptide" evidence="9">
    <location>
        <begin position="1"/>
        <end position="19"/>
    </location>
</feature>
<accession>A0A7R9KNT3</accession>
<dbReference type="OrthoDB" id="1890790at2759"/>
<dbReference type="InterPro" id="IPR001170">
    <property type="entry name" value="ANPR/GUC"/>
</dbReference>
<dbReference type="GO" id="GO:0017046">
    <property type="term" value="F:peptide hormone binding"/>
    <property type="evidence" value="ECO:0007669"/>
    <property type="project" value="TreeGrafter"/>
</dbReference>
<dbReference type="GO" id="GO:0038023">
    <property type="term" value="F:signaling receptor activity"/>
    <property type="evidence" value="ECO:0007669"/>
    <property type="project" value="TreeGrafter"/>
</dbReference>
<reference evidence="11" key="1">
    <citation type="submission" date="2020-11" db="EMBL/GenBank/DDBJ databases">
        <authorList>
            <person name="Tran Van P."/>
        </authorList>
    </citation>
    <scope>NUCLEOTIDE SEQUENCE</scope>
</reference>
<dbReference type="AlphaFoldDB" id="A0A7R9KNT3"/>
<evidence type="ECO:0000256" key="6">
    <source>
        <dbReference type="ARBA" id="ARBA00023170"/>
    </source>
</evidence>
<dbReference type="PANTHER" id="PTHR44755:SF8">
    <property type="entry name" value="RECEPTOR LIGAND BINDING REGION DOMAIN-CONTAINING PROTEIN"/>
    <property type="match status" value="1"/>
</dbReference>
<dbReference type="InterPro" id="IPR028082">
    <property type="entry name" value="Peripla_BP_I"/>
</dbReference>
<dbReference type="Gene3D" id="3.40.50.2300">
    <property type="match status" value="3"/>
</dbReference>
<feature type="domain" description="Receptor ligand binding region" evidence="10">
    <location>
        <begin position="92"/>
        <end position="443"/>
    </location>
</feature>
<evidence type="ECO:0000259" key="10">
    <source>
        <dbReference type="Pfam" id="PF01094"/>
    </source>
</evidence>
<dbReference type="EMBL" id="CAJPIZ010003155">
    <property type="protein sequence ID" value="CAG2105995.1"/>
    <property type="molecule type" value="Genomic_DNA"/>
</dbReference>
<dbReference type="Pfam" id="PF01094">
    <property type="entry name" value="ANF_receptor"/>
    <property type="match status" value="1"/>
</dbReference>
<feature type="transmembrane region" description="Helical" evidence="8">
    <location>
        <begin position="503"/>
        <end position="525"/>
    </location>
</feature>
<keyword evidence="5 8" id="KW-0472">Membrane</keyword>
<evidence type="ECO:0000256" key="1">
    <source>
        <dbReference type="ARBA" id="ARBA00004479"/>
    </source>
</evidence>